<keyword evidence="2" id="KW-1185">Reference proteome</keyword>
<dbReference type="Proteomes" id="UP001064048">
    <property type="component" value="Chromosome 10"/>
</dbReference>
<gene>
    <name evidence="1" type="ORF">MSG28_006316</name>
</gene>
<evidence type="ECO:0000313" key="2">
    <source>
        <dbReference type="Proteomes" id="UP001064048"/>
    </source>
</evidence>
<dbReference type="EMBL" id="CM046110">
    <property type="protein sequence ID" value="KAI8422500.1"/>
    <property type="molecule type" value="Genomic_DNA"/>
</dbReference>
<proteinExistence type="predicted"/>
<name>A0ACC0JEF9_CHOFU</name>
<reference evidence="1 2" key="1">
    <citation type="journal article" date="2022" name="Genome Biol. Evol.">
        <title>The Spruce Budworm Genome: Reconstructing the Evolutionary History of Antifreeze Proteins.</title>
        <authorList>
            <person name="Beliveau C."/>
            <person name="Gagne P."/>
            <person name="Picq S."/>
            <person name="Vernygora O."/>
            <person name="Keeling C.I."/>
            <person name="Pinkney K."/>
            <person name="Doucet D."/>
            <person name="Wen F."/>
            <person name="Johnston J.S."/>
            <person name="Maaroufi H."/>
            <person name="Boyle B."/>
            <person name="Laroche J."/>
            <person name="Dewar K."/>
            <person name="Juretic N."/>
            <person name="Blackburn G."/>
            <person name="Nisole A."/>
            <person name="Brunet B."/>
            <person name="Brandao M."/>
            <person name="Lumley L."/>
            <person name="Duan J."/>
            <person name="Quan G."/>
            <person name="Lucarotti C.J."/>
            <person name="Roe A.D."/>
            <person name="Sperling F.A.H."/>
            <person name="Levesque R.C."/>
            <person name="Cusson M."/>
        </authorList>
    </citation>
    <scope>NUCLEOTIDE SEQUENCE [LARGE SCALE GENOMIC DNA]</scope>
    <source>
        <strain evidence="1">Glfc:IPQL:Cfum</strain>
    </source>
</reference>
<sequence>MFKVLVVIFALTGFVNLTDLSFYEILGITKQSSTQEIRQAYKKLAIKFHPDKNQDESDQEKFLKITEAYETLKDPEKRRKYDTFGIHQSYTRQYDYHSQKEYNKLFYNGLYHEDPFVDTITGQGFYSYLSEGLHFINFYSPFCPPCQALSDNWKKLAEKYKGIVKVGAVNCKYHNSFCYNSMRIGSYPSLLLYPNGKTGNYVYYRGAHSLPALEDFVLSYIESKVHVPTLSYLRDVNQPMAYVLGSNRIDMDALTRIAYHLKGLVTLAIIEDDNLRSQLANDDATTVVFKYRKTIKKLVTEEEKEILSEIVEALPEIESIDPEKFKDIRNELRNGYKNSWVLYFSKNEDRLLLHQMRIKFPILHFGEIDCEKWLQLCLSLQVEETPAWALLKPGGGYQKAPAAGDIKTFLKIAPLATRLHSLEPNALHKLSEDAGLWVVLVAPYKSLWHHIAEAFTSASLHFLNSDVISFAIVACTEKTSQYCREVTLNVPVIFVQDGDQREIYDGRADEKLIVNFVQLIKESSDLELSEQQALEILDPSREHAWLVAYLPPGHSALRHEWRIIADKLRPLKFVRVGVLQCAAGASGFCGNVRAATARLYPIASGQHYTVSLQHLSEAPYILEWALDRLDDSVLKLDWHSFSKRVIAEELQPSSGKKPWLVYFHSPRCYRCYEMYADFAIAGILLNNAVNLGKVNCLNERGVCQHEHITSYPSLRLYLNRNRQQRFSSVISIQVQDYNSLLKHIKAHLTQEAYMA</sequence>
<accession>A0ACC0JEF9</accession>
<organism evidence="1 2">
    <name type="scientific">Choristoneura fumiferana</name>
    <name type="common">Spruce budworm moth</name>
    <name type="synonym">Archips fumiferana</name>
    <dbReference type="NCBI Taxonomy" id="7141"/>
    <lineage>
        <taxon>Eukaryota</taxon>
        <taxon>Metazoa</taxon>
        <taxon>Ecdysozoa</taxon>
        <taxon>Arthropoda</taxon>
        <taxon>Hexapoda</taxon>
        <taxon>Insecta</taxon>
        <taxon>Pterygota</taxon>
        <taxon>Neoptera</taxon>
        <taxon>Endopterygota</taxon>
        <taxon>Lepidoptera</taxon>
        <taxon>Glossata</taxon>
        <taxon>Ditrysia</taxon>
        <taxon>Tortricoidea</taxon>
        <taxon>Tortricidae</taxon>
        <taxon>Tortricinae</taxon>
        <taxon>Choristoneura</taxon>
    </lineage>
</organism>
<protein>
    <submittedName>
        <fullName evidence="1">Uncharacterized protein</fullName>
    </submittedName>
</protein>
<evidence type="ECO:0000313" key="1">
    <source>
        <dbReference type="EMBL" id="KAI8422500.1"/>
    </source>
</evidence>
<comment type="caution">
    <text evidence="1">The sequence shown here is derived from an EMBL/GenBank/DDBJ whole genome shotgun (WGS) entry which is preliminary data.</text>
</comment>